<evidence type="ECO:0000313" key="1">
    <source>
        <dbReference type="EMBL" id="ALG05236.1"/>
    </source>
</evidence>
<dbReference type="GO" id="GO:0000287">
    <property type="term" value="F:magnesium ion binding"/>
    <property type="evidence" value="ECO:0007669"/>
    <property type="project" value="TreeGrafter"/>
</dbReference>
<keyword evidence="1" id="KW-0378">Hydrolase</keyword>
<dbReference type="SUPFAM" id="SSF56784">
    <property type="entry name" value="HAD-like"/>
    <property type="match status" value="1"/>
</dbReference>
<name>A0A0N9HMA1_9BACT</name>
<protein>
    <submittedName>
        <fullName evidence="1">Cof family hydrolase</fullName>
    </submittedName>
</protein>
<proteinExistence type="predicted"/>
<dbReference type="Pfam" id="PF08282">
    <property type="entry name" value="Hydrolase_3"/>
    <property type="match status" value="1"/>
</dbReference>
<reference evidence="1" key="1">
    <citation type="submission" date="2016-04" db="EMBL/GenBank/DDBJ databases">
        <title>Exploring the genomic information of specific uncultured soil bacteria through a new metagenomic library-based strategy.</title>
        <authorList>
            <person name="Liu Y."/>
            <person name="Zhang R."/>
        </authorList>
    </citation>
    <scope>NUCLEOTIDE SEQUENCE</scope>
</reference>
<dbReference type="PANTHER" id="PTHR10000:SF8">
    <property type="entry name" value="HAD SUPERFAMILY HYDROLASE-LIKE, TYPE 3"/>
    <property type="match status" value="1"/>
</dbReference>
<dbReference type="Gene3D" id="3.40.50.1000">
    <property type="entry name" value="HAD superfamily/HAD-like"/>
    <property type="match status" value="1"/>
</dbReference>
<accession>A0A0N9HMA1</accession>
<dbReference type="EMBL" id="KT342855">
    <property type="protein sequence ID" value="ALG05236.1"/>
    <property type="molecule type" value="Genomic_DNA"/>
</dbReference>
<dbReference type="GO" id="GO:0005829">
    <property type="term" value="C:cytosol"/>
    <property type="evidence" value="ECO:0007669"/>
    <property type="project" value="TreeGrafter"/>
</dbReference>
<dbReference type="InterPro" id="IPR023214">
    <property type="entry name" value="HAD_sf"/>
</dbReference>
<dbReference type="Gene3D" id="3.30.1240.10">
    <property type="match status" value="1"/>
</dbReference>
<organism evidence="1">
    <name type="scientific">uncultured bacterium 5E7</name>
    <dbReference type="NCBI Taxonomy" id="1701324"/>
    <lineage>
        <taxon>Bacteria</taxon>
        <taxon>environmental samples</taxon>
    </lineage>
</organism>
<dbReference type="AlphaFoldDB" id="A0A0N9HMA1"/>
<dbReference type="PANTHER" id="PTHR10000">
    <property type="entry name" value="PHOSPHOSERINE PHOSPHATASE"/>
    <property type="match status" value="1"/>
</dbReference>
<gene>
    <name evidence="1" type="primary">cof</name>
    <name evidence="1" type="ORF">5E7_015</name>
</gene>
<sequence length="254" mass="27071">MKRAVAAAREQGVLVMLATGRRFDSAQEFALALELDGPMIVSGGAMVCNAASGEIYYEDVLPAEGVAAAVDLLRRAGLQPLLRHRWSLGHQLYTGPDANDDDPVKIYVSKEAEVVRLPYDELRLTRNVMYAAGLSHDEDFLAGLAKQVWEIPGLLPLVLPFGPGVLPSAVLDIFNAGTCKAKALHFISERFDFAMEQAMAIGDGINDIDLLEAVGMPVAVGNAIPEAKAVAKAVVAGNDEDGVAEAIERFVLAS</sequence>
<dbReference type="GO" id="GO:0016791">
    <property type="term" value="F:phosphatase activity"/>
    <property type="evidence" value="ECO:0007669"/>
    <property type="project" value="TreeGrafter"/>
</dbReference>
<dbReference type="InterPro" id="IPR036412">
    <property type="entry name" value="HAD-like_sf"/>
</dbReference>